<dbReference type="RefSeq" id="WP_013279972.1">
    <property type="nucleotide sequence ID" value="NC_014387.1"/>
</dbReference>
<keyword evidence="1" id="KW-0472">Membrane</keyword>
<dbReference type="eggNOG" id="ENOG5032XMH">
    <property type="taxonomic scope" value="Bacteria"/>
</dbReference>
<proteinExistence type="predicted"/>
<sequence>MEESTKSAIIKSIVLCLLGAIFVGGIFLVIVRNKKPKTGDDYVLTVVDGITTTDLDKKYPSDGIQVVELYTKILQVLYKETYTEKQEDDMLKVLRGLMDEDFLAQNANFEGVMKLDVKQKRDEDYSIPLYTVITRDPVIRELDGKKTQMIECKILLRHGTVGSNYIYQFILRKDDEGKWKIFGWAVKPEEE</sequence>
<evidence type="ECO:0000313" key="3">
    <source>
        <dbReference type="Proteomes" id="UP000001299"/>
    </source>
</evidence>
<dbReference type="EMBL" id="CP001810">
    <property type="protein sequence ID" value="ADL33315.1"/>
    <property type="molecule type" value="Genomic_DNA"/>
</dbReference>
<dbReference type="AlphaFoldDB" id="E0S0J0"/>
<evidence type="ECO:0000256" key="1">
    <source>
        <dbReference type="SAM" id="Phobius"/>
    </source>
</evidence>
<organism evidence="2 3">
    <name type="scientific">Butyrivibrio proteoclasticus (strain ATCC 51982 / DSM 14932 / B316)</name>
    <name type="common">Clostridium proteoclasticum</name>
    <dbReference type="NCBI Taxonomy" id="515622"/>
    <lineage>
        <taxon>Bacteria</taxon>
        <taxon>Bacillati</taxon>
        <taxon>Bacillota</taxon>
        <taxon>Clostridia</taxon>
        <taxon>Lachnospirales</taxon>
        <taxon>Lachnospiraceae</taxon>
        <taxon>Butyrivibrio</taxon>
    </lineage>
</organism>
<keyword evidence="1" id="KW-0812">Transmembrane</keyword>
<dbReference type="KEGG" id="bpb:bpr_I0570"/>
<accession>E0S0J0</accession>
<evidence type="ECO:0000313" key="2">
    <source>
        <dbReference type="EMBL" id="ADL33315.1"/>
    </source>
</evidence>
<dbReference type="HOGENOM" id="CLU_120843_0_0_9"/>
<feature type="transmembrane region" description="Helical" evidence="1">
    <location>
        <begin position="12"/>
        <end position="31"/>
    </location>
</feature>
<gene>
    <name evidence="2" type="ordered locus">bpr_I0570</name>
</gene>
<protein>
    <submittedName>
        <fullName evidence="2">Uncharacterized protein</fullName>
    </submittedName>
</protein>
<keyword evidence="3" id="KW-1185">Reference proteome</keyword>
<name>E0S0J0_BUTPB</name>
<dbReference type="Proteomes" id="UP000001299">
    <property type="component" value="Chromosome 1"/>
</dbReference>
<dbReference type="InterPro" id="IPR046563">
    <property type="entry name" value="DUF6715"/>
</dbReference>
<dbReference type="STRING" id="515622.bpr_I0570"/>
<keyword evidence="1" id="KW-1133">Transmembrane helix</keyword>
<dbReference type="Pfam" id="PF20462">
    <property type="entry name" value="DUF6715"/>
    <property type="match status" value="1"/>
</dbReference>
<reference evidence="2 3" key="1">
    <citation type="journal article" date="2010" name="PLoS ONE">
        <title>The glycobiome of the rumen bacterium Butyrivibrio proteoclasticus B316(T) highlights adaptation to a polysaccharide-rich environment.</title>
        <authorList>
            <person name="Kelly W.J."/>
            <person name="Leahy S.C."/>
            <person name="Altermann E."/>
            <person name="Yeoman C.J."/>
            <person name="Dunne J.C."/>
            <person name="Kong Z."/>
            <person name="Pacheco D.M."/>
            <person name="Li D."/>
            <person name="Noel S.J."/>
            <person name="Moon C.D."/>
            <person name="Cookson A.L."/>
            <person name="Attwood G.T."/>
        </authorList>
    </citation>
    <scope>NUCLEOTIDE SEQUENCE [LARGE SCALE GENOMIC DNA]</scope>
    <source>
        <strain evidence="3">ATCC 51982 / DSM 14932 / B316</strain>
    </source>
</reference>